<dbReference type="Pfam" id="PF01844">
    <property type="entry name" value="HNH"/>
    <property type="match status" value="1"/>
</dbReference>
<dbReference type="SMART" id="SM00507">
    <property type="entry name" value="HNHc"/>
    <property type="match status" value="1"/>
</dbReference>
<dbReference type="PATRIC" id="fig|362837.3.peg.692"/>
<dbReference type="InterPro" id="IPR003615">
    <property type="entry name" value="HNH_nuc"/>
</dbReference>
<dbReference type="CDD" id="cd00085">
    <property type="entry name" value="HNHc"/>
    <property type="match status" value="1"/>
</dbReference>
<protein>
    <recommendedName>
        <fullName evidence="1">HNH nuclease domain-containing protein</fullName>
    </recommendedName>
</protein>
<dbReference type="GO" id="GO:0004519">
    <property type="term" value="F:endonuclease activity"/>
    <property type="evidence" value="ECO:0007669"/>
    <property type="project" value="InterPro"/>
</dbReference>
<feature type="domain" description="HNH nuclease" evidence="1">
    <location>
        <begin position="62"/>
        <end position="114"/>
    </location>
</feature>
<evidence type="ECO:0000313" key="2">
    <source>
        <dbReference type="EMBL" id="ALD66582.1"/>
    </source>
</evidence>
<evidence type="ECO:0000259" key="1">
    <source>
        <dbReference type="SMART" id="SM00507"/>
    </source>
</evidence>
<keyword evidence="3" id="KW-1185">Reference proteome</keyword>
<dbReference type="STRING" id="362837.SCANT_v1c06760"/>
<proteinExistence type="predicted"/>
<dbReference type="AlphaFoldDB" id="A0A0M4KEV1"/>
<dbReference type="Gene3D" id="1.10.30.50">
    <property type="match status" value="1"/>
</dbReference>
<sequence>MHYKDSLKRNLYSVQTAINEVQIDSSNKYDDFKYAKNRVDIVDNILNRYFKDKKRSFTYDEKFEIWNNNEHICAYCNKRLENISDFEPDHVVSHTKVGKTELDNSQILCIKCNRIKSGK</sequence>
<dbReference type="RefSeq" id="WP_053946335.1">
    <property type="nucleotide sequence ID" value="NZ_CP012622.1"/>
</dbReference>
<accession>A0A0M4KEV1</accession>
<dbReference type="GO" id="GO:0003676">
    <property type="term" value="F:nucleic acid binding"/>
    <property type="evidence" value="ECO:0007669"/>
    <property type="project" value="InterPro"/>
</dbReference>
<dbReference type="KEGG" id="scj:SCANT_v1c06760"/>
<dbReference type="InterPro" id="IPR002711">
    <property type="entry name" value="HNH"/>
</dbReference>
<dbReference type="EMBL" id="CP012622">
    <property type="protein sequence ID" value="ALD66582.1"/>
    <property type="molecule type" value="Genomic_DNA"/>
</dbReference>
<gene>
    <name evidence="2" type="ORF">SCANT_v1c06760</name>
</gene>
<dbReference type="GO" id="GO:0008270">
    <property type="term" value="F:zinc ion binding"/>
    <property type="evidence" value="ECO:0007669"/>
    <property type="project" value="InterPro"/>
</dbReference>
<reference evidence="2 3" key="1">
    <citation type="journal article" date="2015" name="Genome Announc.">
        <title>Complete Genome Sequence of Spiroplasma cantharicola CC-1T (DSM 21588), a Bacterium Isolated from Soldier Beetle (Cantharis carolinus).</title>
        <authorList>
            <person name="Lo W.S."/>
            <person name="Liu P.Y."/>
            <person name="Kuo C.H."/>
        </authorList>
    </citation>
    <scope>NUCLEOTIDE SEQUENCE [LARGE SCALE GENOMIC DNA]</scope>
    <source>
        <strain evidence="2 3">CC-1</strain>
    </source>
</reference>
<name>A0A0M4KEV1_9MOLU</name>
<evidence type="ECO:0000313" key="3">
    <source>
        <dbReference type="Proteomes" id="UP000063919"/>
    </source>
</evidence>
<organism evidence="2 3">
    <name type="scientific">Spiroplasma cantharicola</name>
    <dbReference type="NCBI Taxonomy" id="362837"/>
    <lineage>
        <taxon>Bacteria</taxon>
        <taxon>Bacillati</taxon>
        <taxon>Mycoplasmatota</taxon>
        <taxon>Mollicutes</taxon>
        <taxon>Entomoplasmatales</taxon>
        <taxon>Spiroplasmataceae</taxon>
        <taxon>Spiroplasma</taxon>
    </lineage>
</organism>
<dbReference type="Proteomes" id="UP000063919">
    <property type="component" value="Chromosome"/>
</dbReference>